<dbReference type="GO" id="GO:0005886">
    <property type="term" value="C:plasma membrane"/>
    <property type="evidence" value="ECO:0007669"/>
    <property type="project" value="UniProtKB-SubCell"/>
</dbReference>
<evidence type="ECO:0000313" key="3">
    <source>
        <dbReference type="Proteomes" id="UP000394068"/>
    </source>
</evidence>
<protein>
    <submittedName>
        <fullName evidence="2">ABC-type transport system involved in multi-copper enzyme maturation, permease component</fullName>
    </submittedName>
</protein>
<name>A0A4U9XI13_9STRE</name>
<feature type="transmembrane region" description="Helical" evidence="1">
    <location>
        <begin position="151"/>
        <end position="175"/>
    </location>
</feature>
<dbReference type="AlphaFoldDB" id="A0A4U9XI13"/>
<dbReference type="PANTHER" id="PTHR37305:SF1">
    <property type="entry name" value="MEMBRANE PROTEIN"/>
    <property type="match status" value="1"/>
</dbReference>
<evidence type="ECO:0000313" key="2">
    <source>
        <dbReference type="EMBL" id="VTS12402.1"/>
    </source>
</evidence>
<evidence type="ECO:0000256" key="1">
    <source>
        <dbReference type="SAM" id="Phobius"/>
    </source>
</evidence>
<keyword evidence="1" id="KW-0812">Transmembrane</keyword>
<dbReference type="RefSeq" id="WP_077322965.1">
    <property type="nucleotide sequence ID" value="NZ_CABEHT010000001.1"/>
</dbReference>
<proteinExistence type="predicted"/>
<sequence>MTAFRLMLKKEWMENLRSHKVVALFIICAVCGILGPLTALLMPDILAGILPKKAQGAIPDPNYLDSYVQYFKNINQLGLILFVFLFSGTLTQEFARGTLINLVTKGLSKKTVILAKFTIIASLWTGSYVLGSLIHYAYTLYYFNNDGDHKFLAYGASWLFELLLVSLLLLFSVLFRKTAGSLMACLASIVLFIISSFFKDTKDWNPMLLIQKQGARLSGNFKLEEWLQPGLLTLTMLVFSLIFAIIIFEKSKL</sequence>
<feature type="transmembrane region" description="Helical" evidence="1">
    <location>
        <begin position="74"/>
        <end position="91"/>
    </location>
</feature>
<gene>
    <name evidence="2" type="ORF">NCTC5386_00212</name>
</gene>
<feature type="transmembrane region" description="Helical" evidence="1">
    <location>
        <begin position="226"/>
        <end position="248"/>
    </location>
</feature>
<accession>A0A4U9XI13</accession>
<feature type="transmembrane region" description="Helical" evidence="1">
    <location>
        <begin position="112"/>
        <end position="131"/>
    </location>
</feature>
<dbReference type="PANTHER" id="PTHR37305">
    <property type="entry name" value="INTEGRAL MEMBRANE PROTEIN-RELATED"/>
    <property type="match status" value="1"/>
</dbReference>
<feature type="transmembrane region" description="Helical" evidence="1">
    <location>
        <begin position="182"/>
        <end position="198"/>
    </location>
</feature>
<keyword evidence="1" id="KW-1133">Transmembrane helix</keyword>
<feature type="transmembrane region" description="Helical" evidence="1">
    <location>
        <begin position="21"/>
        <end position="42"/>
    </location>
</feature>
<organism evidence="2 3">
    <name type="scientific">Streptococcus pseudoporcinus</name>
    <dbReference type="NCBI Taxonomy" id="361101"/>
    <lineage>
        <taxon>Bacteria</taxon>
        <taxon>Bacillati</taxon>
        <taxon>Bacillota</taxon>
        <taxon>Bacilli</taxon>
        <taxon>Lactobacillales</taxon>
        <taxon>Streptococcaceae</taxon>
        <taxon>Streptococcus</taxon>
    </lineage>
</organism>
<keyword evidence="1" id="KW-0472">Membrane</keyword>
<dbReference type="EMBL" id="CABEHT010000001">
    <property type="protein sequence ID" value="VTS12402.1"/>
    <property type="molecule type" value="Genomic_DNA"/>
</dbReference>
<reference evidence="2 3" key="1">
    <citation type="submission" date="2019-05" db="EMBL/GenBank/DDBJ databases">
        <authorList>
            <consortium name="Pathogen Informatics"/>
        </authorList>
    </citation>
    <scope>NUCLEOTIDE SEQUENCE [LARGE SCALE GENOMIC DNA]</scope>
    <source>
        <strain evidence="2 3">NCTC5386</strain>
    </source>
</reference>
<dbReference type="Proteomes" id="UP000394068">
    <property type="component" value="Unassembled WGS sequence"/>
</dbReference>
<dbReference type="GO" id="GO:0140359">
    <property type="term" value="F:ABC-type transporter activity"/>
    <property type="evidence" value="ECO:0007669"/>
    <property type="project" value="InterPro"/>
</dbReference>